<organism evidence="2 3">
    <name type="scientific">Etheostoma spectabile</name>
    <name type="common">orangethroat darter</name>
    <dbReference type="NCBI Taxonomy" id="54343"/>
    <lineage>
        <taxon>Eukaryota</taxon>
        <taxon>Metazoa</taxon>
        <taxon>Chordata</taxon>
        <taxon>Craniata</taxon>
        <taxon>Vertebrata</taxon>
        <taxon>Euteleostomi</taxon>
        <taxon>Actinopterygii</taxon>
        <taxon>Neopterygii</taxon>
        <taxon>Teleostei</taxon>
        <taxon>Neoteleostei</taxon>
        <taxon>Acanthomorphata</taxon>
        <taxon>Eupercaria</taxon>
        <taxon>Perciformes</taxon>
        <taxon>Percoidei</taxon>
        <taxon>Percidae</taxon>
        <taxon>Etheostomatinae</taxon>
        <taxon>Etheostoma</taxon>
    </lineage>
</organism>
<evidence type="ECO:0000313" key="3">
    <source>
        <dbReference type="Proteomes" id="UP000327493"/>
    </source>
</evidence>
<evidence type="ECO:0000313" key="2">
    <source>
        <dbReference type="EMBL" id="KAA8586875.1"/>
    </source>
</evidence>
<protein>
    <submittedName>
        <fullName evidence="2">Uncharacterized protein</fullName>
    </submittedName>
</protein>
<dbReference type="EMBL" id="VOFY01000013">
    <property type="protein sequence ID" value="KAA8586875.1"/>
    <property type="molecule type" value="Genomic_DNA"/>
</dbReference>
<name>A0A5J5D2U6_9PERO</name>
<feature type="region of interest" description="Disordered" evidence="1">
    <location>
        <begin position="1"/>
        <end position="23"/>
    </location>
</feature>
<comment type="caution">
    <text evidence="2">The sequence shown here is derived from an EMBL/GenBank/DDBJ whole genome shotgun (WGS) entry which is preliminary data.</text>
</comment>
<proteinExistence type="predicted"/>
<dbReference type="AlphaFoldDB" id="A0A5J5D2U6"/>
<accession>A0A5J5D2U6</accession>
<sequence>MHPAAGPESKSWESSRRGRRRDLTCRRCGSSQADAAEAVWRSAGAAGGAEALGSLNLRQGLRKLPGQYRKIVRLQIHSCRIPSVSLNTGEDLEFALHWVEFNSTSVARK</sequence>
<dbReference type="Proteomes" id="UP000327493">
    <property type="component" value="Chromosome 13"/>
</dbReference>
<gene>
    <name evidence="2" type="ORF">FQN60_000711</name>
</gene>
<reference evidence="2 3" key="1">
    <citation type="submission" date="2019-08" db="EMBL/GenBank/DDBJ databases">
        <title>A chromosome-level genome assembly, high-density linkage maps, and genome scans reveal the genomic architecture of hybrid incompatibilities underlying speciation via character displacement in darters (Percidae: Etheostominae).</title>
        <authorList>
            <person name="Moran R.L."/>
            <person name="Catchen J.M."/>
            <person name="Fuller R.C."/>
        </authorList>
    </citation>
    <scope>NUCLEOTIDE SEQUENCE [LARGE SCALE GENOMIC DNA]</scope>
    <source>
        <strain evidence="2">EspeVRDwgs_2016</strain>
        <tissue evidence="2">Muscle</tissue>
    </source>
</reference>
<evidence type="ECO:0000256" key="1">
    <source>
        <dbReference type="SAM" id="MobiDB-lite"/>
    </source>
</evidence>
<keyword evidence="3" id="KW-1185">Reference proteome</keyword>
<feature type="compositionally biased region" description="Basic and acidic residues" evidence="1">
    <location>
        <begin position="10"/>
        <end position="23"/>
    </location>
</feature>